<dbReference type="PANTHER" id="PTHR35395:SF1">
    <property type="entry name" value="DUF6536 DOMAIN-CONTAINING PROTEIN"/>
    <property type="match status" value="1"/>
</dbReference>
<feature type="transmembrane region" description="Helical" evidence="2">
    <location>
        <begin position="521"/>
        <end position="542"/>
    </location>
</feature>
<evidence type="ECO:0000313" key="5">
    <source>
        <dbReference type="Proteomes" id="UP000184300"/>
    </source>
</evidence>
<dbReference type="InterPro" id="IPR046623">
    <property type="entry name" value="DUF6536"/>
</dbReference>
<name>A0A1L9V863_ASPGL</name>
<proteinExistence type="predicted"/>
<dbReference type="EMBL" id="KV878913">
    <property type="protein sequence ID" value="OJJ80032.1"/>
    <property type="molecule type" value="Genomic_DNA"/>
</dbReference>
<feature type="transmembrane region" description="Helical" evidence="2">
    <location>
        <begin position="178"/>
        <end position="195"/>
    </location>
</feature>
<dbReference type="AlphaFoldDB" id="A0A1L9V863"/>
<sequence length="795" mass="88499">MNSNMDSTTDGSTGLSTTTKPSFKATKHTAWESTKNWYSRTVLRSGTQYNLCGSQPSSGPKYFHGWRLGSLLSGCLVGICLCLNIAATTYLHTKYPPNEDGLGIILDHDCGKVHSIDSRFHYAINVIATVLVSASNYNMQCLTSPTRKAVDTAHQQRKWLDIGIHSIRNLSHTARPKVIFWLALALSSLPLHLLWNSAIFMTTTFNDYSGLVVTPEFLEDHIPIGINCGQDAMEEYKLSDHQSYVTCWLRDMALQSPRNMSRVEPKNCMSKYGNGLDGATFNLLVVTKNNSIAKQSDSFPPPENTTLPVLSYFHPLDYPQKMQDWCYNQCGRWGDGNNAEKYCLDANWDNSSTPFACIEHMVNKTSWQPDPIPQVAYWMCAPDAIFYDQCSISEAQKNSSNWTILPEYYEVDYCLTTDADHECQLKYSPLILYVALACNVLKIVSILGCLFMSREPILATIGDAVDSFLRRPDQASRGRCLMSKLDDSIFPEIDEPVEPLNSNHPQPWIGEERWLSRHGTVRRWACCIFLWLACVIVAMIFLVRGINLVGMKNAFTLGFGALSLNAIVATSHYEGGSSTSVLTTSLISNLPQLLLSGLYFMYNAVLTSMTATHEWSMFAHKRTTLRVTVPSGAQRETYWLELPWRYSLPFLIFSTVLHWLISQSIFLINIQIYQPNNELLMKPTDIFPTVSNTGMTTACGYSPLAITCALAVALVLLVALAVMSSWRAKPGIPVAGSCSLAISAACHPPETDSLAAVKPLLWGAVAHEENGKPGHCCLTSFEVEKPKKGELYAGY</sequence>
<dbReference type="PANTHER" id="PTHR35395">
    <property type="entry name" value="DUF6536 DOMAIN-CONTAINING PROTEIN"/>
    <property type="match status" value="1"/>
</dbReference>
<evidence type="ECO:0000256" key="2">
    <source>
        <dbReference type="SAM" id="Phobius"/>
    </source>
</evidence>
<evidence type="ECO:0000313" key="4">
    <source>
        <dbReference type="EMBL" id="OJJ80032.1"/>
    </source>
</evidence>
<keyword evidence="2" id="KW-0812">Transmembrane</keyword>
<protein>
    <recommendedName>
        <fullName evidence="3">DUF6536 domain-containing protein</fullName>
    </recommendedName>
</protein>
<feature type="transmembrane region" description="Helical" evidence="2">
    <location>
        <begin position="701"/>
        <end position="722"/>
    </location>
</feature>
<reference evidence="5" key="1">
    <citation type="journal article" date="2017" name="Genome Biol.">
        <title>Comparative genomics reveals high biological diversity and specific adaptations in the industrially and medically important fungal genus Aspergillus.</title>
        <authorList>
            <person name="de Vries R.P."/>
            <person name="Riley R."/>
            <person name="Wiebenga A."/>
            <person name="Aguilar-Osorio G."/>
            <person name="Amillis S."/>
            <person name="Uchima C.A."/>
            <person name="Anderluh G."/>
            <person name="Asadollahi M."/>
            <person name="Askin M."/>
            <person name="Barry K."/>
            <person name="Battaglia E."/>
            <person name="Bayram O."/>
            <person name="Benocci T."/>
            <person name="Braus-Stromeyer S.A."/>
            <person name="Caldana C."/>
            <person name="Canovas D."/>
            <person name="Cerqueira G.C."/>
            <person name="Chen F."/>
            <person name="Chen W."/>
            <person name="Choi C."/>
            <person name="Clum A."/>
            <person name="Dos Santos R.A."/>
            <person name="Damasio A.R."/>
            <person name="Diallinas G."/>
            <person name="Emri T."/>
            <person name="Fekete E."/>
            <person name="Flipphi M."/>
            <person name="Freyberg S."/>
            <person name="Gallo A."/>
            <person name="Gournas C."/>
            <person name="Habgood R."/>
            <person name="Hainaut M."/>
            <person name="Harispe M.L."/>
            <person name="Henrissat B."/>
            <person name="Hilden K.S."/>
            <person name="Hope R."/>
            <person name="Hossain A."/>
            <person name="Karabika E."/>
            <person name="Karaffa L."/>
            <person name="Karanyi Z."/>
            <person name="Krasevec N."/>
            <person name="Kuo A."/>
            <person name="Kusch H."/>
            <person name="LaButti K."/>
            <person name="Lagendijk E.L."/>
            <person name="Lapidus A."/>
            <person name="Levasseur A."/>
            <person name="Lindquist E."/>
            <person name="Lipzen A."/>
            <person name="Logrieco A.F."/>
            <person name="MacCabe A."/>
            <person name="Maekelae M.R."/>
            <person name="Malavazi I."/>
            <person name="Melin P."/>
            <person name="Meyer V."/>
            <person name="Mielnichuk N."/>
            <person name="Miskei M."/>
            <person name="Molnar A.P."/>
            <person name="Mule G."/>
            <person name="Ngan C.Y."/>
            <person name="Orejas M."/>
            <person name="Orosz E."/>
            <person name="Ouedraogo J.P."/>
            <person name="Overkamp K.M."/>
            <person name="Park H.-S."/>
            <person name="Perrone G."/>
            <person name="Piumi F."/>
            <person name="Punt P.J."/>
            <person name="Ram A.F."/>
            <person name="Ramon A."/>
            <person name="Rauscher S."/>
            <person name="Record E."/>
            <person name="Riano-Pachon D.M."/>
            <person name="Robert V."/>
            <person name="Roehrig J."/>
            <person name="Ruller R."/>
            <person name="Salamov A."/>
            <person name="Salih N.S."/>
            <person name="Samson R.A."/>
            <person name="Sandor E."/>
            <person name="Sanguinetti M."/>
            <person name="Schuetze T."/>
            <person name="Sepcic K."/>
            <person name="Shelest E."/>
            <person name="Sherlock G."/>
            <person name="Sophianopoulou V."/>
            <person name="Squina F.M."/>
            <person name="Sun H."/>
            <person name="Susca A."/>
            <person name="Todd R.B."/>
            <person name="Tsang A."/>
            <person name="Unkles S.E."/>
            <person name="van de Wiele N."/>
            <person name="van Rossen-Uffink D."/>
            <person name="Oliveira J.V."/>
            <person name="Vesth T.C."/>
            <person name="Visser J."/>
            <person name="Yu J.-H."/>
            <person name="Zhou M."/>
            <person name="Andersen M.R."/>
            <person name="Archer D.B."/>
            <person name="Baker S.E."/>
            <person name="Benoit I."/>
            <person name="Brakhage A.A."/>
            <person name="Braus G.H."/>
            <person name="Fischer R."/>
            <person name="Frisvad J.C."/>
            <person name="Goldman G.H."/>
            <person name="Houbraken J."/>
            <person name="Oakley B."/>
            <person name="Pocsi I."/>
            <person name="Scazzocchio C."/>
            <person name="Seiboth B."/>
            <person name="vanKuyk P.A."/>
            <person name="Wortman J."/>
            <person name="Dyer P.S."/>
            <person name="Grigoriev I.V."/>
        </authorList>
    </citation>
    <scope>NUCLEOTIDE SEQUENCE [LARGE SCALE GENOMIC DNA]</scope>
    <source>
        <strain evidence="5">CBS 516.65</strain>
    </source>
</reference>
<feature type="transmembrane region" description="Helical" evidence="2">
    <location>
        <begin position="71"/>
        <end position="91"/>
    </location>
</feature>
<dbReference type="VEuPathDB" id="FungiDB:ASPGLDRAFT_898445"/>
<dbReference type="STRING" id="1160497.A0A1L9V863"/>
<dbReference type="OrthoDB" id="5429634at2759"/>
<keyword evidence="5" id="KW-1185">Reference proteome</keyword>
<dbReference type="RefSeq" id="XP_022396730.1">
    <property type="nucleotide sequence ID" value="XM_022550476.1"/>
</dbReference>
<keyword evidence="2" id="KW-0472">Membrane</keyword>
<feature type="transmembrane region" description="Helical" evidence="2">
    <location>
        <begin position="430"/>
        <end position="453"/>
    </location>
</feature>
<dbReference type="Proteomes" id="UP000184300">
    <property type="component" value="Unassembled WGS sequence"/>
</dbReference>
<feature type="domain" description="DUF6536" evidence="3">
    <location>
        <begin position="66"/>
        <end position="219"/>
    </location>
</feature>
<evidence type="ECO:0000256" key="1">
    <source>
        <dbReference type="SAM" id="MobiDB-lite"/>
    </source>
</evidence>
<dbReference type="Pfam" id="PF20163">
    <property type="entry name" value="DUF6536"/>
    <property type="match status" value="1"/>
</dbReference>
<evidence type="ECO:0000259" key="3">
    <source>
        <dbReference type="Pfam" id="PF20163"/>
    </source>
</evidence>
<organism evidence="4 5">
    <name type="scientific">Aspergillus glaucus CBS 516.65</name>
    <dbReference type="NCBI Taxonomy" id="1160497"/>
    <lineage>
        <taxon>Eukaryota</taxon>
        <taxon>Fungi</taxon>
        <taxon>Dikarya</taxon>
        <taxon>Ascomycota</taxon>
        <taxon>Pezizomycotina</taxon>
        <taxon>Eurotiomycetes</taxon>
        <taxon>Eurotiomycetidae</taxon>
        <taxon>Eurotiales</taxon>
        <taxon>Aspergillaceae</taxon>
        <taxon>Aspergillus</taxon>
        <taxon>Aspergillus subgen. Aspergillus</taxon>
    </lineage>
</organism>
<feature type="transmembrane region" description="Helical" evidence="2">
    <location>
        <begin position="650"/>
        <end position="673"/>
    </location>
</feature>
<keyword evidence="2" id="KW-1133">Transmembrane helix</keyword>
<accession>A0A1L9V863</accession>
<dbReference type="GeneID" id="34466736"/>
<gene>
    <name evidence="4" type="ORF">ASPGLDRAFT_898445</name>
</gene>
<feature type="compositionally biased region" description="Low complexity" evidence="1">
    <location>
        <begin position="1"/>
        <end position="19"/>
    </location>
</feature>
<feature type="region of interest" description="Disordered" evidence="1">
    <location>
        <begin position="1"/>
        <end position="21"/>
    </location>
</feature>